<dbReference type="EMBL" id="CAJJDO010000058">
    <property type="protein sequence ID" value="CAD8172853.1"/>
    <property type="molecule type" value="Genomic_DNA"/>
</dbReference>
<keyword evidence="1" id="KW-0812">Transmembrane</keyword>
<keyword evidence="3" id="KW-1185">Reference proteome</keyword>
<dbReference type="PANTHER" id="PTHR11319:SF35">
    <property type="entry name" value="OUTER MEMBRANE PROTEIN PMPC-RELATED"/>
    <property type="match status" value="1"/>
</dbReference>
<feature type="transmembrane region" description="Helical" evidence="1">
    <location>
        <begin position="1890"/>
        <end position="1908"/>
    </location>
</feature>
<feature type="transmembrane region" description="Helical" evidence="1">
    <location>
        <begin position="2231"/>
        <end position="2253"/>
    </location>
</feature>
<accession>A0A8S1V8N2</accession>
<evidence type="ECO:0000256" key="1">
    <source>
        <dbReference type="SAM" id="Phobius"/>
    </source>
</evidence>
<keyword evidence="1" id="KW-0472">Membrane</keyword>
<gene>
    <name evidence="2" type="ORF">PPENT_87.1.T0580089</name>
</gene>
<evidence type="ECO:0000313" key="3">
    <source>
        <dbReference type="Proteomes" id="UP000689195"/>
    </source>
</evidence>
<name>A0A8S1V8N2_9CILI</name>
<feature type="transmembrane region" description="Helical" evidence="1">
    <location>
        <begin position="2092"/>
        <end position="2118"/>
    </location>
</feature>
<evidence type="ECO:0008006" key="4">
    <source>
        <dbReference type="Google" id="ProtNLM"/>
    </source>
</evidence>
<feature type="transmembrane region" description="Helical" evidence="1">
    <location>
        <begin position="1997"/>
        <end position="2022"/>
    </location>
</feature>
<evidence type="ECO:0000313" key="2">
    <source>
        <dbReference type="EMBL" id="CAD8172853.1"/>
    </source>
</evidence>
<sequence>MIKDSNVIKGIFNIDKIALDGINFNQTSPSFINENVITCLECINNPLNWIKDPYCQTNLFLDRNDSPVEFIKDVTKTFYVFDGINLKSCNHYSNNNLQTIDEVFVDYHLSTLYYPTICSNSNYPNECQPCNLIGCIVCGITQTTKTCLICQKAFELKNGLCIKLMMGQVEQNKCQAPYYVTSMKGCNICQIENCQYCFEYESNDLQKCTLYNDFQPFQIDEFHKVGCSLCQDGFIFDFNKRKCIYQKSSISNCLRAFINLQGQEICTLSSVDDFSIAPEIINCQKYISYCKQCYQTPLSIIKCIICEDGYSSSVITGHCNKCNLEYTKYCSEGDFTKLDSWMQLLQSFLIQFLPNKYIYPPSQSNLNRSILPLKCIEGYELNLFTCQKYCDPNCSVCKRMQIEQGFQCTKCNLNYYMKPFRVQNKGKCVVCPQLCQVCQSRNKEEIHKINPYFNNNNNEYEIYTYRCIKPISNQNIFIDPYTQIANYCYNQQCVSMFQNEIENICHGLFISLSQEYLETLFNFKYLNEMAFQQFQLIIPYQGFCYGTDPTQENIIKNIFKQKIFSMQFVELVFQGDHSPSFFYQKISVINFDSLRIQDTSFLVQQQLQLYQNNDDNKPQDLIITNSVFFNDLNQPVKLKIISKNYQNINFTNLEFNNLNFLDSTIFEITPNGIQSTFSINKFIIENCIFTNTILFKIKNTSKIIISDLILNNCYFTNSSIANFEFDYNNPSNIQFHYLMIKNSVFIQSSIITNVVSLTLFNISILLSKFEFTQIIEFKKDLNIKNISIKGNKFIQSQLIFKSPIKQLESKVIINSLIFEDNFHYNSSIFQTDFSISNDLLSISFINFYLNQNQKIQLDNQSNYLFNINSHNFSIYNLSISNSDNFNYFNLITITNIKVQDAIFVNLQTLHKVPILLECVDSFNINSQLFYIQGFNSLQFINITIKNFKSIDQSFIQIFSNLLTKEQEFINIQDLRFIENTLLKINLRNIFSLISIYSEKSQLIIINNIQFQENVYHQYIDDSSQTTASLLFIISQQSTVIITNLSCSQNILTNSTSSFIYINSKIINLFEFQIQNHNILNITTLYSLFEIKNIISQNQINTILLKVLKIQNTGGVLSFTTEDCTIINGILKYILTLNSKLFNIHTQGKGIINIKNLEINQIESLDLNIAENEGCITINSQSSLLQLELTNILFTDILNKFASPIIFIIPSQNINNIVIKNITIFNCFSLTNLLIKTQFSLMSIKNNKVLIQYVKILQNKIEFKQYLQKFNTLSLIDRQKILNDNAIINLSGCIIIIKQFRYQGVLSSSILKLVDTYKVQIEKIYFIQIQLILKVDLIHIWHSPNNKYTVMIQDLIFQNITQLDQNEFLNLSYNYNNIEILNKNCSLINEIQIQSLKINDIGFDTFFQQLIQDTNQQGSLIYFQSQSILNQIFLSSILAMNVNSQKLFNAILLFDLISFSSIDIIEFNCLLNSVNLYGCILAQQSDKLNSIIRIKNSFFYQNNGGSGTGIKTKNVKLELYNSKLLNNYAQIQGGGLNLQLDQNEFVIINSQIQLNQANEAGGIYLQGNSNINENNFIKSVISLNKANLSPSNLLELPTHLSLSINQQDMLSIQKYIDNIQINILQLDPYQIIEQGKVIITNLLVLPSNQIIKNYHIFNPNDQSFQKYIQEFSISFKNNLNEKLIQFTNSTCKIQEQIFTYDKLEYTKLPQIIQFNTLFGNFDISELQFSFDPYMEIGQQQQLLIICQPNNSLSELYYGIKIATLKCQLGEFYIQNSCQPCQYKQGYYSVTYNSTKCSIFDKNKFYNITSNQINLKVGFWRPNQYSDDVEYCFKYPNICKGGWFVGDKLCFSGYIGGLCEECDKYNIRGEGYYYKNQYNLQCQLCEELPNRILLFIVASLWSLGSIILTLSSIEKSNKLYISCKLRQRFSNIIFKLNQDHGSIIIKLFLNYLWIFSAIFSLNINFTFSFSFIDQTSNPSYFMANNLDCFLLQIHNIELIYLRIITMFILMLSLLILIYLGFLFIELLYKKKFDASIISITALYLYVSNYAALIKQYIFIFIRFFSLLAKRQISNINYIQGDVSLKFGTSDHIKWMISFIIPGLGLIGWLLPFSLLLLLYVKRDQIESIQFRKHFCYLFNEYNNSNFFWEWVKLAKKTSVIIILTYFETNIYLKASLLGLCLLFYQLYALEQQPYIIQNFNKIDVKACQICSISIFLAVIKYICEQQDNIVLSFILQMILVLLSIKLSFPFINSLLKLYHKKYKRQFLIQLSKIFNIFQCTSCLDKYLKNKIYIWNQKEQRLRSNFYKLRHHLIYISKLQLEQQKSLTTLFTSESLPRHKQYTTELHLLKFRQDIH</sequence>
<keyword evidence="1" id="KW-1133">Transmembrane helix</keyword>
<proteinExistence type="predicted"/>
<feature type="transmembrane region" description="Helical" evidence="1">
    <location>
        <begin position="1949"/>
        <end position="1970"/>
    </location>
</feature>
<dbReference type="Proteomes" id="UP000689195">
    <property type="component" value="Unassembled WGS sequence"/>
</dbReference>
<dbReference type="PANTHER" id="PTHR11319">
    <property type="entry name" value="G PROTEIN-COUPLED RECEPTOR-RELATED"/>
    <property type="match status" value="1"/>
</dbReference>
<reference evidence="2" key="1">
    <citation type="submission" date="2021-01" db="EMBL/GenBank/DDBJ databases">
        <authorList>
            <consortium name="Genoscope - CEA"/>
            <person name="William W."/>
        </authorList>
    </citation>
    <scope>NUCLEOTIDE SEQUENCE</scope>
</reference>
<feature type="transmembrane region" description="Helical" evidence="1">
    <location>
        <begin position="2168"/>
        <end position="2187"/>
    </location>
</feature>
<comment type="caution">
    <text evidence="2">The sequence shown here is derived from an EMBL/GenBank/DDBJ whole genome shotgun (WGS) entry which is preliminary data.</text>
</comment>
<protein>
    <recommendedName>
        <fullName evidence="4">Transmembrane protein</fullName>
    </recommendedName>
</protein>
<feature type="transmembrane region" description="Helical" evidence="1">
    <location>
        <begin position="2034"/>
        <end position="2059"/>
    </location>
</feature>
<dbReference type="OrthoDB" id="77931at2759"/>
<organism evidence="2 3">
    <name type="scientific">Paramecium pentaurelia</name>
    <dbReference type="NCBI Taxonomy" id="43138"/>
    <lineage>
        <taxon>Eukaryota</taxon>
        <taxon>Sar</taxon>
        <taxon>Alveolata</taxon>
        <taxon>Ciliophora</taxon>
        <taxon>Intramacronucleata</taxon>
        <taxon>Oligohymenophorea</taxon>
        <taxon>Peniculida</taxon>
        <taxon>Parameciidae</taxon>
        <taxon>Paramecium</taxon>
    </lineage>
</organism>